<dbReference type="KEGG" id="mmai:sS8_3315"/>
<dbReference type="PANTHER" id="PTHR31876:SF26">
    <property type="entry name" value="PROTEIN LIKE COV 2"/>
    <property type="match status" value="1"/>
</dbReference>
<keyword evidence="1" id="KW-0472">Membrane</keyword>
<feature type="transmembrane region" description="Helical" evidence="1">
    <location>
        <begin position="57"/>
        <end position="75"/>
    </location>
</feature>
<keyword evidence="1" id="KW-0812">Transmembrane</keyword>
<accession>A0A250KUA5</accession>
<dbReference type="EMBL" id="AP017928">
    <property type="protein sequence ID" value="BBA35253.1"/>
    <property type="molecule type" value="Genomic_DNA"/>
</dbReference>
<proteinExistence type="predicted"/>
<name>A0A250KUA5_9GAMM</name>
<keyword evidence="1" id="KW-1133">Transmembrane helix</keyword>
<evidence type="ECO:0000313" key="2">
    <source>
        <dbReference type="EMBL" id="BBA35253.1"/>
    </source>
</evidence>
<dbReference type="Pfam" id="PF04367">
    <property type="entry name" value="DUF502"/>
    <property type="match status" value="1"/>
</dbReference>
<dbReference type="InterPro" id="IPR007462">
    <property type="entry name" value="COV1-like"/>
</dbReference>
<gene>
    <name evidence="2" type="ORF">sS8_3315</name>
</gene>
<evidence type="ECO:0000313" key="3">
    <source>
        <dbReference type="Proteomes" id="UP000266313"/>
    </source>
</evidence>
<keyword evidence="3" id="KW-1185">Reference proteome</keyword>
<dbReference type="AlphaFoldDB" id="A0A250KUA5"/>
<reference evidence="2 3" key="1">
    <citation type="submission" date="2016-12" db="EMBL/GenBank/DDBJ databases">
        <title>Genome sequencing of Methylocaldum marinum.</title>
        <authorList>
            <person name="Takeuchi M."/>
            <person name="Kamagata Y."/>
            <person name="Hiraoka S."/>
            <person name="Oshima K."/>
            <person name="Hattori M."/>
            <person name="Iwasaki W."/>
        </authorList>
    </citation>
    <scope>NUCLEOTIDE SEQUENCE [LARGE SCALE GENOMIC DNA]</scope>
    <source>
        <strain evidence="2 3">S8</strain>
    </source>
</reference>
<protein>
    <recommendedName>
        <fullName evidence="4">DUF502 domain-containing protein</fullName>
    </recommendedName>
</protein>
<sequence>MAPSNFAEAKHLTRVALNNFLIGTLAVLPIIVVAQIVIFLAHLILSTVFGVQEAVGNYGLTFLAFAGVFGLLTYIGHTVNKRRHSLVLSLVDLAIARVPFLSTVYRVTKKIVDMFRSKPDAQKREIVYVEYPKDGMWLPAYVTNREGDRYVLYVPTSPNPTNGFTVIVHESKVVKSDLDISEVTSFVVSVGSDFPKSQEALGLPR</sequence>
<organism evidence="2 3">
    <name type="scientific">Methylocaldum marinum</name>
    <dbReference type="NCBI Taxonomy" id="1432792"/>
    <lineage>
        <taxon>Bacteria</taxon>
        <taxon>Pseudomonadati</taxon>
        <taxon>Pseudomonadota</taxon>
        <taxon>Gammaproteobacteria</taxon>
        <taxon>Methylococcales</taxon>
        <taxon>Methylococcaceae</taxon>
        <taxon>Methylocaldum</taxon>
    </lineage>
</organism>
<dbReference type="Proteomes" id="UP000266313">
    <property type="component" value="Chromosome"/>
</dbReference>
<evidence type="ECO:0000256" key="1">
    <source>
        <dbReference type="SAM" id="Phobius"/>
    </source>
</evidence>
<feature type="transmembrane region" description="Helical" evidence="1">
    <location>
        <begin position="20"/>
        <end position="45"/>
    </location>
</feature>
<dbReference type="OrthoDB" id="9780267at2"/>
<dbReference type="RefSeq" id="WP_119630490.1">
    <property type="nucleotide sequence ID" value="NZ_AP017928.1"/>
</dbReference>
<evidence type="ECO:0008006" key="4">
    <source>
        <dbReference type="Google" id="ProtNLM"/>
    </source>
</evidence>
<dbReference type="PANTHER" id="PTHR31876">
    <property type="entry name" value="COV-LIKE PROTEIN 1"/>
    <property type="match status" value="1"/>
</dbReference>